<sequence>MNQHHALHNVLVFHLHHRILVITSYQEQPELPTIGHQHEQQQNYTHLHPNTAKMSSTSTTPTTSSSTLHSIPLAFGLALVPHAYGLTRLMIATRNTQSNAMPRTSLETFKTSLPKDLYHHLVRARGAHLNSLEVFPLYAAAVLAGQQAKLSEKEMGSLVGGFFAARVVYLGLYMSVKSDVLALVSFRFQCLAWWVFY</sequence>
<evidence type="ECO:0000313" key="5">
    <source>
        <dbReference type="EMBL" id="PIA98137.1"/>
    </source>
</evidence>
<gene>
    <name evidence="5" type="ORF">CB0940_06683</name>
</gene>
<accession>A0A2G5I000</accession>
<dbReference type="SUPFAM" id="SSF161084">
    <property type="entry name" value="MAPEG domain-like"/>
    <property type="match status" value="1"/>
</dbReference>
<evidence type="ECO:0000313" key="6">
    <source>
        <dbReference type="Proteomes" id="UP000230605"/>
    </source>
</evidence>
<evidence type="ECO:0000256" key="4">
    <source>
        <dbReference type="ARBA" id="ARBA00023136"/>
    </source>
</evidence>
<dbReference type="Pfam" id="PF01124">
    <property type="entry name" value="MAPEG"/>
    <property type="match status" value="1"/>
</dbReference>
<organism evidence="5 6">
    <name type="scientific">Cercospora beticola</name>
    <name type="common">Sugarbeet leaf spot fungus</name>
    <dbReference type="NCBI Taxonomy" id="122368"/>
    <lineage>
        <taxon>Eukaryota</taxon>
        <taxon>Fungi</taxon>
        <taxon>Dikarya</taxon>
        <taxon>Ascomycota</taxon>
        <taxon>Pezizomycotina</taxon>
        <taxon>Dothideomycetes</taxon>
        <taxon>Dothideomycetidae</taxon>
        <taxon>Mycosphaerellales</taxon>
        <taxon>Mycosphaerellaceae</taxon>
        <taxon>Cercospora</taxon>
    </lineage>
</organism>
<keyword evidence="3" id="KW-1133">Transmembrane helix</keyword>
<dbReference type="OrthoDB" id="2122304at2759"/>
<reference evidence="5 6" key="1">
    <citation type="submission" date="2015-10" db="EMBL/GenBank/DDBJ databases">
        <title>The cercosporin biosynthetic gene cluster was horizontally transferred to several fungal lineages and shown to be expanded in Cercospora beticola based on microsynteny with recipient genomes.</title>
        <authorList>
            <person name="De Jonge R."/>
            <person name="Ebert M.K."/>
            <person name="Suttle J.C."/>
            <person name="Jurick Ii W.M."/>
            <person name="Secor G.A."/>
            <person name="Thomma B.P."/>
            <person name="Van De Peer Y."/>
            <person name="Bolton M.D."/>
        </authorList>
    </citation>
    <scope>NUCLEOTIDE SEQUENCE [LARGE SCALE GENOMIC DNA]</scope>
    <source>
        <strain evidence="5 6">09-40</strain>
    </source>
</reference>
<dbReference type="GO" id="GO:0016020">
    <property type="term" value="C:membrane"/>
    <property type="evidence" value="ECO:0007669"/>
    <property type="project" value="UniProtKB-SubCell"/>
</dbReference>
<name>A0A2G5I000_CERBT</name>
<comment type="caution">
    <text evidence="5">The sequence shown here is derived from an EMBL/GenBank/DDBJ whole genome shotgun (WGS) entry which is preliminary data.</text>
</comment>
<keyword evidence="4" id="KW-0472">Membrane</keyword>
<evidence type="ECO:0000256" key="1">
    <source>
        <dbReference type="ARBA" id="ARBA00004370"/>
    </source>
</evidence>
<dbReference type="AlphaFoldDB" id="A0A2G5I000"/>
<evidence type="ECO:0000256" key="2">
    <source>
        <dbReference type="ARBA" id="ARBA00022692"/>
    </source>
</evidence>
<protein>
    <submittedName>
        <fullName evidence="5">Uncharacterized protein</fullName>
    </submittedName>
</protein>
<dbReference type="PANTHER" id="PTHR35371:SF1">
    <property type="entry name" value="BLR7753 PROTEIN"/>
    <property type="match status" value="1"/>
</dbReference>
<dbReference type="EMBL" id="LKMD01000102">
    <property type="protein sequence ID" value="PIA98137.1"/>
    <property type="molecule type" value="Genomic_DNA"/>
</dbReference>
<dbReference type="InterPro" id="IPR001129">
    <property type="entry name" value="Membr-assoc_MAPEG"/>
</dbReference>
<dbReference type="Gene3D" id="1.20.120.550">
    <property type="entry name" value="Membrane associated eicosanoid/glutathione metabolism-like domain"/>
    <property type="match status" value="1"/>
</dbReference>
<keyword evidence="2" id="KW-0812">Transmembrane</keyword>
<dbReference type="InterPro" id="IPR023352">
    <property type="entry name" value="MAPEG-like_dom_sf"/>
</dbReference>
<dbReference type="Proteomes" id="UP000230605">
    <property type="component" value="Chromosome 2"/>
</dbReference>
<dbReference type="PANTHER" id="PTHR35371">
    <property type="entry name" value="INNER MEMBRANE PROTEIN"/>
    <property type="match status" value="1"/>
</dbReference>
<proteinExistence type="predicted"/>
<evidence type="ECO:0000256" key="3">
    <source>
        <dbReference type="ARBA" id="ARBA00022989"/>
    </source>
</evidence>
<comment type="subcellular location">
    <subcellularLocation>
        <location evidence="1">Membrane</location>
    </subcellularLocation>
</comment>